<evidence type="ECO:0000259" key="8">
    <source>
        <dbReference type="PROSITE" id="PS50887"/>
    </source>
</evidence>
<dbReference type="InterPro" id="IPR001610">
    <property type="entry name" value="PAC"/>
</dbReference>
<dbReference type="SMART" id="SM00091">
    <property type="entry name" value="PAS"/>
    <property type="match status" value="1"/>
</dbReference>
<dbReference type="Proteomes" id="UP000001062">
    <property type="component" value="Chromosome"/>
</dbReference>
<dbReference type="SUPFAM" id="SSF55073">
    <property type="entry name" value="Nucleotide cyclase"/>
    <property type="match status" value="1"/>
</dbReference>
<dbReference type="PROSITE" id="PS50883">
    <property type="entry name" value="EAL"/>
    <property type="match status" value="1"/>
</dbReference>
<feature type="transmembrane region" description="Helical" evidence="3">
    <location>
        <begin position="6"/>
        <end position="28"/>
    </location>
</feature>
<evidence type="ECO:0000256" key="1">
    <source>
        <dbReference type="ARBA" id="ARBA00012282"/>
    </source>
</evidence>
<dbReference type="FunFam" id="3.20.20.450:FF:000001">
    <property type="entry name" value="Cyclic di-GMP phosphodiesterase yahA"/>
    <property type="match status" value="1"/>
</dbReference>
<dbReference type="InterPro" id="IPR043128">
    <property type="entry name" value="Rev_trsase/Diguanyl_cyclase"/>
</dbReference>
<evidence type="ECO:0000256" key="2">
    <source>
        <dbReference type="ARBA" id="ARBA00022636"/>
    </source>
</evidence>
<reference evidence="9 10" key="1">
    <citation type="journal article" date="2012" name="Stand. Genomic Sci.">
        <title>Complete genome sequence of the melanogenic marine bacterium Marinomonas mediterranea type strain (MMB-1(T)).</title>
        <authorList>
            <person name="Lucas-Elio P."/>
            <person name="Goodwin L."/>
            <person name="Woyke T."/>
            <person name="Pitluck S."/>
            <person name="Nolan M."/>
            <person name="Kyrpides N.C."/>
            <person name="Detter J.C."/>
            <person name="Copeland A."/>
            <person name="Teshima H."/>
            <person name="Bruce D."/>
            <person name="Detter C."/>
            <person name="Tapia R."/>
            <person name="Han S."/>
            <person name="Land M.L."/>
            <person name="Ivanova N."/>
            <person name="Mikhailova N."/>
            <person name="Johnston A.W."/>
            <person name="Sanchez-Amat A."/>
        </authorList>
    </citation>
    <scope>NUCLEOTIDE SEQUENCE [LARGE SCALE GENOMIC DNA]</scope>
    <source>
        <strain evidence="10">ATCC 700492 / JCM 21426 / NBRC 103028 / MMB-1</strain>
    </source>
</reference>
<sequence>MPVRSAPYVKLVTVLSIILFSIVGGIFFQISLSHYKHDAQDLAQYDAFFYSKKLSEIVAENLAATVQIADFIRFNRGASDGFEPYADLVLRRYPYVDRLVLIPNGVITNIHPLEGHESAIGINVFGNEVLRSKALIDHNLNTPSVSAPVPVIDNSIAMGTRVSVMIKDQAKEDVFWGFVASAMGVTHLIESSGLVEFTKQGFEFQLSEYRKQEGYVVISQTDGFIKENSIQLELALPGTRWFLFVSPKGTWVSKQTTYSLGFAVAFVVMLLSGISYLIARKFFERSVQASLVEQKTKEAEITLERLSNTLDAIPDYLVEVNDEGVVAENHYSSERELMKWLPLHPGEWVVDCLSEESMLAWGQAMKTAFLDGVSTGLSFRVELDEDEKWFELSAVYTAPDDLKGRAAFYLFLVRDVTERIKNEAELRISAIAFETQDAILITDQHNRIIRVNNAFEAITGYSESEVYGKNPAIISSGRHDRNFYRKLYQSLNNIGHWEGEIWNRKKDGTVFPEWLYITAIKDEEERLLHYVATFRDITQDKNNQQRIEQLNYYDALTRLPNKTLFLEELEHRLDVMSEIRYRRSAILYLDLDNFKDLNDYYGHKQGDLLLKQVASRLVDIVRPQDTVARLSADNFVILLEDADVSVNPERASYRAKHVATKILDELKHPFVPGAHELVITASIGMTEFGADTPEHTSEDIVKQAEMAMYEAKQAGRAQSCFYQPKMHERVVQRVYFETSLREALSKEQFSLHYQPQFDVNKKLVGVEALIRWNHPENGLVPPGEFIPFAEESKLIIKIGEWVLMKACQVKADWLKHDAFRDINMSINVSALQFSQDNFVEQVRHALDQSGVNPNTIELELTESMLVNDQDDVIRKMQSLKALGVLISLDDFGTGYSSLSYLTRLPIDQLKIDQSFVSSFSEGSRESTIAASIINIGHNLNMEVIAEGVEQQSQFEWLKSQGCDLFQGYGLARPMPEEDLLSLLSQ</sequence>
<dbReference type="InterPro" id="IPR035919">
    <property type="entry name" value="EAL_sf"/>
</dbReference>
<accession>F2JUF2</accession>
<dbReference type="InterPro" id="IPR001633">
    <property type="entry name" value="EAL_dom"/>
</dbReference>
<keyword evidence="10" id="KW-1185">Reference proteome</keyword>
<dbReference type="HOGENOM" id="CLU_000445_70_20_6"/>
<dbReference type="SUPFAM" id="SSF141868">
    <property type="entry name" value="EAL domain-like"/>
    <property type="match status" value="1"/>
</dbReference>
<dbReference type="Pfam" id="PF13426">
    <property type="entry name" value="PAS_9"/>
    <property type="match status" value="1"/>
</dbReference>
<dbReference type="CDD" id="cd00130">
    <property type="entry name" value="PAS"/>
    <property type="match status" value="1"/>
</dbReference>
<dbReference type="AlphaFoldDB" id="F2JUF2"/>
<dbReference type="EMBL" id="CP002583">
    <property type="protein sequence ID" value="ADZ92771.1"/>
    <property type="molecule type" value="Genomic_DNA"/>
</dbReference>
<dbReference type="SMART" id="SM00267">
    <property type="entry name" value="GGDEF"/>
    <property type="match status" value="1"/>
</dbReference>
<feature type="domain" description="PAS" evidence="4">
    <location>
        <begin position="424"/>
        <end position="470"/>
    </location>
</feature>
<dbReference type="SMART" id="SM01079">
    <property type="entry name" value="CHASE"/>
    <property type="match status" value="1"/>
</dbReference>
<dbReference type="InterPro" id="IPR035965">
    <property type="entry name" value="PAS-like_dom_sf"/>
</dbReference>
<dbReference type="SMART" id="SM00086">
    <property type="entry name" value="PAC"/>
    <property type="match status" value="1"/>
</dbReference>
<dbReference type="NCBIfam" id="TIGR00254">
    <property type="entry name" value="GGDEF"/>
    <property type="match status" value="1"/>
</dbReference>
<keyword evidence="3" id="KW-1133">Transmembrane helix</keyword>
<dbReference type="CDD" id="cd01948">
    <property type="entry name" value="EAL"/>
    <property type="match status" value="1"/>
</dbReference>
<feature type="transmembrane region" description="Helical" evidence="3">
    <location>
        <begin position="258"/>
        <end position="279"/>
    </location>
</feature>
<dbReference type="PROSITE" id="PS50112">
    <property type="entry name" value="PAS"/>
    <property type="match status" value="1"/>
</dbReference>
<dbReference type="InterPro" id="IPR006189">
    <property type="entry name" value="CHASE_dom"/>
</dbReference>
<evidence type="ECO:0000259" key="6">
    <source>
        <dbReference type="PROSITE" id="PS50839"/>
    </source>
</evidence>
<dbReference type="InterPro" id="IPR000700">
    <property type="entry name" value="PAS-assoc_C"/>
</dbReference>
<gene>
    <name evidence="9" type="ordered locus">Marme_3558</name>
</gene>
<dbReference type="PROSITE" id="PS50839">
    <property type="entry name" value="CHASE"/>
    <property type="match status" value="1"/>
</dbReference>
<dbReference type="PANTHER" id="PTHR44757:SF2">
    <property type="entry name" value="BIOFILM ARCHITECTURE MAINTENANCE PROTEIN MBAA"/>
    <property type="match status" value="1"/>
</dbReference>
<dbReference type="SMART" id="SM00052">
    <property type="entry name" value="EAL"/>
    <property type="match status" value="1"/>
</dbReference>
<dbReference type="InterPro" id="IPR000160">
    <property type="entry name" value="GGDEF_dom"/>
</dbReference>
<dbReference type="PANTHER" id="PTHR44757">
    <property type="entry name" value="DIGUANYLATE CYCLASE DGCP"/>
    <property type="match status" value="1"/>
</dbReference>
<feature type="domain" description="PAC" evidence="5">
    <location>
        <begin position="497"/>
        <end position="549"/>
    </location>
</feature>
<dbReference type="InterPro" id="IPR000014">
    <property type="entry name" value="PAS"/>
</dbReference>
<feature type="domain" description="EAL" evidence="7">
    <location>
        <begin position="733"/>
        <end position="985"/>
    </location>
</feature>
<evidence type="ECO:0000259" key="5">
    <source>
        <dbReference type="PROSITE" id="PS50113"/>
    </source>
</evidence>
<dbReference type="Gene3D" id="3.30.450.20">
    <property type="entry name" value="PAS domain"/>
    <property type="match status" value="2"/>
</dbReference>
<dbReference type="SUPFAM" id="SSF55785">
    <property type="entry name" value="PYP-like sensor domain (PAS domain)"/>
    <property type="match status" value="1"/>
</dbReference>
<evidence type="ECO:0000313" key="9">
    <source>
        <dbReference type="EMBL" id="ADZ92771.1"/>
    </source>
</evidence>
<dbReference type="InterPro" id="IPR052155">
    <property type="entry name" value="Biofilm_reg_signaling"/>
</dbReference>
<evidence type="ECO:0000256" key="3">
    <source>
        <dbReference type="SAM" id="Phobius"/>
    </source>
</evidence>
<dbReference type="CDD" id="cd01949">
    <property type="entry name" value="GGDEF"/>
    <property type="match status" value="1"/>
</dbReference>
<proteinExistence type="predicted"/>
<dbReference type="eggNOG" id="COG5001">
    <property type="taxonomic scope" value="Bacteria"/>
</dbReference>
<dbReference type="GO" id="GO:0071111">
    <property type="term" value="F:cyclic-guanylate-specific phosphodiesterase activity"/>
    <property type="evidence" value="ECO:0007669"/>
    <property type="project" value="UniProtKB-EC"/>
</dbReference>
<dbReference type="Pfam" id="PF00563">
    <property type="entry name" value="EAL"/>
    <property type="match status" value="1"/>
</dbReference>
<organism evidence="9 10">
    <name type="scientific">Marinomonas mediterranea (strain ATCC 700492 / JCM 21426 / NBRC 103028 / MMB-1)</name>
    <dbReference type="NCBI Taxonomy" id="717774"/>
    <lineage>
        <taxon>Bacteria</taxon>
        <taxon>Pseudomonadati</taxon>
        <taxon>Pseudomonadota</taxon>
        <taxon>Gammaproteobacteria</taxon>
        <taxon>Oceanospirillales</taxon>
        <taxon>Oceanospirillaceae</taxon>
        <taxon>Marinomonas</taxon>
    </lineage>
</organism>
<keyword evidence="3" id="KW-0812">Transmembrane</keyword>
<dbReference type="KEGG" id="mme:Marme_3558"/>
<evidence type="ECO:0000313" key="10">
    <source>
        <dbReference type="Proteomes" id="UP000001062"/>
    </source>
</evidence>
<keyword evidence="3" id="KW-0472">Membrane</keyword>
<dbReference type="PATRIC" id="fig|717774.3.peg.3666"/>
<name>F2JUF2_MARM1</name>
<dbReference type="Gene3D" id="3.30.70.270">
    <property type="match status" value="1"/>
</dbReference>
<evidence type="ECO:0000259" key="7">
    <source>
        <dbReference type="PROSITE" id="PS50883"/>
    </source>
</evidence>
<evidence type="ECO:0000259" key="4">
    <source>
        <dbReference type="PROSITE" id="PS50112"/>
    </source>
</evidence>
<dbReference type="PROSITE" id="PS50113">
    <property type="entry name" value="PAC"/>
    <property type="match status" value="1"/>
</dbReference>
<keyword evidence="2" id="KW-0973">c-di-GMP</keyword>
<dbReference type="InterPro" id="IPR029787">
    <property type="entry name" value="Nucleotide_cyclase"/>
</dbReference>
<dbReference type="EC" id="3.1.4.52" evidence="1"/>
<feature type="domain" description="CHASE" evidence="6">
    <location>
        <begin position="103"/>
        <end position="198"/>
    </location>
</feature>
<dbReference type="Gene3D" id="3.20.20.450">
    <property type="entry name" value="EAL domain"/>
    <property type="match status" value="1"/>
</dbReference>
<dbReference type="NCBIfam" id="TIGR00229">
    <property type="entry name" value="sensory_box"/>
    <property type="match status" value="1"/>
</dbReference>
<dbReference type="PROSITE" id="PS50887">
    <property type="entry name" value="GGDEF"/>
    <property type="match status" value="1"/>
</dbReference>
<dbReference type="Pfam" id="PF00990">
    <property type="entry name" value="GGDEF"/>
    <property type="match status" value="1"/>
</dbReference>
<feature type="domain" description="GGDEF" evidence="8">
    <location>
        <begin position="582"/>
        <end position="724"/>
    </location>
</feature>
<dbReference type="RefSeq" id="WP_013662673.1">
    <property type="nucleotide sequence ID" value="NC_015276.1"/>
</dbReference>
<protein>
    <recommendedName>
        <fullName evidence="1">cyclic-guanylate-specific phosphodiesterase</fullName>
        <ecNumber evidence="1">3.1.4.52</ecNumber>
    </recommendedName>
</protein>
<dbReference type="STRING" id="717774.Marme_3558"/>